<keyword evidence="1" id="KW-0732">Signal</keyword>
<evidence type="ECO:0000313" key="3">
    <source>
        <dbReference type="EMBL" id="CAE53938.1"/>
    </source>
</evidence>
<accession>Q5QSY9</accession>
<sequence>MKKLVRNSMLVGAAVLGIGSLGTVAQAATTPEPTTPTTPVTSEATAEITPGTITLSSSPSFQFGKVEASANDVSYNSTSVSGDLKIADVGTGTGYTVTVAASPFTAKGGAALKNAQLILNNKEVTPIKADDADNVSTPPTLVTNLTLSSSPVTVLNAAAGSGVGAYTGTYGATDASLKVPAGNIGGTYSSTLTWTLANAPA</sequence>
<reference evidence="3" key="1">
    <citation type="journal article" date="2004" name="Appl. Environ. Microbiol.">
        <title>Characterization of Lactobacillus coryniformis DSM 20001T surface protein Cpf mediating coaggregation with and aggregation among pathogens.</title>
        <authorList>
            <person name="Schachtsiek M."/>
            <person name="Hammes W.P."/>
            <person name="Hertel C."/>
        </authorList>
    </citation>
    <scope>NUCLEOTIDE SEQUENCE</scope>
</reference>
<evidence type="ECO:0000259" key="2">
    <source>
        <dbReference type="Pfam" id="PF13731"/>
    </source>
</evidence>
<protein>
    <submittedName>
        <fullName evidence="3">Coaggregation promoting factor</fullName>
    </submittedName>
</protein>
<evidence type="ECO:0000256" key="1">
    <source>
        <dbReference type="SAM" id="SignalP"/>
    </source>
</evidence>
<name>Q5QSY9_9LACO</name>
<dbReference type="InterPro" id="IPR027994">
    <property type="entry name" value="WxL_dom"/>
</dbReference>
<gene>
    <name evidence="3" type="primary">cpf</name>
</gene>
<feature type="domain" description="WxL" evidence="2">
    <location>
        <begin position="28"/>
        <end position="200"/>
    </location>
</feature>
<dbReference type="Pfam" id="PF13731">
    <property type="entry name" value="WxL"/>
    <property type="match status" value="1"/>
</dbReference>
<feature type="chain" id="PRO_5004261286" evidence="1">
    <location>
        <begin position="28"/>
        <end position="201"/>
    </location>
</feature>
<feature type="signal peptide" evidence="1">
    <location>
        <begin position="1"/>
        <end position="27"/>
    </location>
</feature>
<dbReference type="EMBL" id="AJ605769">
    <property type="protein sequence ID" value="CAE53938.1"/>
    <property type="molecule type" value="Genomic_DNA"/>
</dbReference>
<dbReference type="AlphaFoldDB" id="Q5QSY9"/>
<proteinExistence type="predicted"/>
<organism evidence="3">
    <name type="scientific">Loigolactobacillus coryniformis subsp. coryniformis</name>
    <dbReference type="NCBI Taxonomy" id="115541"/>
    <lineage>
        <taxon>Bacteria</taxon>
        <taxon>Bacillati</taxon>
        <taxon>Bacillota</taxon>
        <taxon>Bacilli</taxon>
        <taxon>Lactobacillales</taxon>
        <taxon>Lactobacillaceae</taxon>
        <taxon>Loigolactobacillus</taxon>
    </lineage>
</organism>